<evidence type="ECO:0000313" key="4">
    <source>
        <dbReference type="Proteomes" id="UP000439903"/>
    </source>
</evidence>
<proteinExistence type="predicted"/>
<dbReference type="GO" id="GO:0003676">
    <property type="term" value="F:nucleic acid binding"/>
    <property type="evidence" value="ECO:0007669"/>
    <property type="project" value="InterPro"/>
</dbReference>
<dbReference type="Pfam" id="PF00098">
    <property type="entry name" value="zf-CCHC"/>
    <property type="match status" value="1"/>
</dbReference>
<dbReference type="PROSITE" id="PS50158">
    <property type="entry name" value="ZF_CCHC"/>
    <property type="match status" value="1"/>
</dbReference>
<feature type="domain" description="CCHC-type" evidence="2">
    <location>
        <begin position="344"/>
        <end position="358"/>
    </location>
</feature>
<keyword evidence="4" id="KW-1185">Reference proteome</keyword>
<dbReference type="GO" id="GO:0008270">
    <property type="term" value="F:zinc ion binding"/>
    <property type="evidence" value="ECO:0007669"/>
    <property type="project" value="UniProtKB-KW"/>
</dbReference>
<sequence>MTTKETSYLLKEEYIIDNRYQELATKLLNENFKLLLESIIKETNQEVIKEKKEKNLKLTKQNPQSIIQEKAEIYILKEDIIEEAFNIKGISKLIKFGRYSGNSDDVYTYQTKAHNGTGDDPAQFVAEFVVNFNKQVFAFKGDIHDQADIIQTLKDQTSFPVLLNQAYDATRWHAIAIVSAFKNGFATDIVTALAATVIQVGFRELFNEQFITEAVQETYQQQFLKYKFMPNWNDKNSYDKYHQKFEELRVLANYQYAAVFKLGPYTDYKLRLLPEMKERLTFQSGLGAITTEADFWQQTATIFYSIRQNKVTLEKAQQETLTKKFKKINNIDTNRRNDKRNDNCFNCNQPGHYTRNCPLQRKKESFNRIETQRITKENLFKKQNTVEFVEMQDHTIQKTVNEITNTTTIENLQKDQHL</sequence>
<gene>
    <name evidence="3" type="ORF">F8M41_008536</name>
</gene>
<dbReference type="SMART" id="SM00343">
    <property type="entry name" value="ZnF_C2HC"/>
    <property type="match status" value="1"/>
</dbReference>
<protein>
    <recommendedName>
        <fullName evidence="2">CCHC-type domain-containing protein</fullName>
    </recommendedName>
</protein>
<evidence type="ECO:0000313" key="3">
    <source>
        <dbReference type="EMBL" id="KAF0558616.1"/>
    </source>
</evidence>
<dbReference type="EMBL" id="WTPW01000020">
    <property type="protein sequence ID" value="KAF0558616.1"/>
    <property type="molecule type" value="Genomic_DNA"/>
</dbReference>
<evidence type="ECO:0000256" key="1">
    <source>
        <dbReference type="PROSITE-ProRule" id="PRU00047"/>
    </source>
</evidence>
<dbReference type="AlphaFoldDB" id="A0A8H4B4I8"/>
<dbReference type="Gene3D" id="4.10.60.10">
    <property type="entry name" value="Zinc finger, CCHC-type"/>
    <property type="match status" value="1"/>
</dbReference>
<organism evidence="3 4">
    <name type="scientific">Gigaspora margarita</name>
    <dbReference type="NCBI Taxonomy" id="4874"/>
    <lineage>
        <taxon>Eukaryota</taxon>
        <taxon>Fungi</taxon>
        <taxon>Fungi incertae sedis</taxon>
        <taxon>Mucoromycota</taxon>
        <taxon>Glomeromycotina</taxon>
        <taxon>Glomeromycetes</taxon>
        <taxon>Diversisporales</taxon>
        <taxon>Gigasporaceae</taxon>
        <taxon>Gigaspora</taxon>
    </lineage>
</organism>
<keyword evidence="1" id="KW-0862">Zinc</keyword>
<keyword evidence="1" id="KW-0863">Zinc-finger</keyword>
<comment type="caution">
    <text evidence="3">The sequence shown here is derived from an EMBL/GenBank/DDBJ whole genome shotgun (WGS) entry which is preliminary data.</text>
</comment>
<accession>A0A8H4B4I8</accession>
<name>A0A8H4B4I8_GIGMA</name>
<reference evidence="3 4" key="1">
    <citation type="journal article" date="2019" name="Environ. Microbiol.">
        <title>At the nexus of three kingdoms: the genome of the mycorrhizal fungus Gigaspora margarita provides insights into plant, endobacterial and fungal interactions.</title>
        <authorList>
            <person name="Venice F."/>
            <person name="Ghignone S."/>
            <person name="Salvioli di Fossalunga A."/>
            <person name="Amselem J."/>
            <person name="Novero M."/>
            <person name="Xianan X."/>
            <person name="Sedzielewska Toro K."/>
            <person name="Morin E."/>
            <person name="Lipzen A."/>
            <person name="Grigoriev I.V."/>
            <person name="Henrissat B."/>
            <person name="Martin F.M."/>
            <person name="Bonfante P."/>
        </authorList>
    </citation>
    <scope>NUCLEOTIDE SEQUENCE [LARGE SCALE GENOMIC DNA]</scope>
    <source>
        <strain evidence="3 4">BEG34</strain>
    </source>
</reference>
<keyword evidence="1" id="KW-0479">Metal-binding</keyword>
<evidence type="ECO:0000259" key="2">
    <source>
        <dbReference type="PROSITE" id="PS50158"/>
    </source>
</evidence>
<dbReference type="Proteomes" id="UP000439903">
    <property type="component" value="Unassembled WGS sequence"/>
</dbReference>
<dbReference type="InterPro" id="IPR001878">
    <property type="entry name" value="Znf_CCHC"/>
</dbReference>
<dbReference type="InterPro" id="IPR036875">
    <property type="entry name" value="Znf_CCHC_sf"/>
</dbReference>
<dbReference type="SUPFAM" id="SSF57756">
    <property type="entry name" value="Retrovirus zinc finger-like domains"/>
    <property type="match status" value="1"/>
</dbReference>